<name>A0A4R7US63_9PSED</name>
<proteinExistence type="predicted"/>
<gene>
    <name evidence="1" type="ORF">EDF87_1354</name>
</gene>
<reference evidence="1 2" key="1">
    <citation type="submission" date="2019-03" db="EMBL/GenBank/DDBJ databases">
        <title>Genomic analyses of the natural microbiome of Caenorhabditis elegans.</title>
        <authorList>
            <person name="Samuel B."/>
        </authorList>
    </citation>
    <scope>NUCLEOTIDE SEQUENCE [LARGE SCALE GENOMIC DNA]</scope>
    <source>
        <strain evidence="1 2">BIGb0525</strain>
    </source>
</reference>
<comment type="caution">
    <text evidence="1">The sequence shown here is derived from an EMBL/GenBank/DDBJ whole genome shotgun (WGS) entry which is preliminary data.</text>
</comment>
<accession>A0A4R7US63</accession>
<organism evidence="1 2">
    <name type="scientific">Pseudomonas helmanticensis</name>
    <dbReference type="NCBI Taxonomy" id="1471381"/>
    <lineage>
        <taxon>Bacteria</taxon>
        <taxon>Pseudomonadati</taxon>
        <taxon>Pseudomonadota</taxon>
        <taxon>Gammaproteobacteria</taxon>
        <taxon>Pseudomonadales</taxon>
        <taxon>Pseudomonadaceae</taxon>
        <taxon>Pseudomonas</taxon>
    </lineage>
</organism>
<dbReference type="EMBL" id="SOCQ01000035">
    <property type="protein sequence ID" value="TDV34206.1"/>
    <property type="molecule type" value="Genomic_DNA"/>
</dbReference>
<dbReference type="Proteomes" id="UP000295804">
    <property type="component" value="Unassembled WGS sequence"/>
</dbReference>
<sequence length="198" mass="21788">MFNELVFTRESPTKADAYVGGEAYLPRNVVWPRSADGQPLTHLISFPGTWFSDALVDEDFWLSIFIPYLQGEVGHYRKLRALNGVSEAVVVGYSRSSEERNEAPNKIIDCRRVQLSLSPDSDDDENLASKLDGIDAWLQAPISSSGGRRRVSIYGGDLDASLPNNKGILSDGMGYLFLDDDFLAKKGTGCGSFFLQLG</sequence>
<dbReference type="AlphaFoldDB" id="A0A4R7US63"/>
<evidence type="ECO:0008006" key="3">
    <source>
        <dbReference type="Google" id="ProtNLM"/>
    </source>
</evidence>
<evidence type="ECO:0000313" key="2">
    <source>
        <dbReference type="Proteomes" id="UP000295804"/>
    </source>
</evidence>
<protein>
    <recommendedName>
        <fullName evidence="3">DUF1963 domain-containing protein</fullName>
    </recommendedName>
</protein>
<evidence type="ECO:0000313" key="1">
    <source>
        <dbReference type="EMBL" id="TDV34206.1"/>
    </source>
</evidence>
<dbReference type="RefSeq" id="WP_134178519.1">
    <property type="nucleotide sequence ID" value="NZ_SOCQ01000035.1"/>
</dbReference>